<protein>
    <submittedName>
        <fullName evidence="1">Uncharacterized protein</fullName>
    </submittedName>
</protein>
<keyword evidence="2" id="KW-1185">Reference proteome</keyword>
<gene>
    <name evidence="1" type="ORF">ACFQVC_02715</name>
</gene>
<reference evidence="2" key="1">
    <citation type="journal article" date="2019" name="Int. J. Syst. Evol. Microbiol.">
        <title>The Global Catalogue of Microorganisms (GCM) 10K type strain sequencing project: providing services to taxonomists for standard genome sequencing and annotation.</title>
        <authorList>
            <consortium name="The Broad Institute Genomics Platform"/>
            <consortium name="The Broad Institute Genome Sequencing Center for Infectious Disease"/>
            <person name="Wu L."/>
            <person name="Ma J."/>
        </authorList>
    </citation>
    <scope>NUCLEOTIDE SEQUENCE [LARGE SCALE GENOMIC DNA]</scope>
    <source>
        <strain evidence="2">SYNS20</strain>
    </source>
</reference>
<dbReference type="Proteomes" id="UP001596523">
    <property type="component" value="Unassembled WGS sequence"/>
</dbReference>
<name>A0ABW2JBD6_9ACTN</name>
<dbReference type="RefSeq" id="WP_381825982.1">
    <property type="nucleotide sequence ID" value="NZ_JBHTCF010000001.1"/>
</dbReference>
<organism evidence="1 2">
    <name type="scientific">Streptomyces monticola</name>
    <dbReference type="NCBI Taxonomy" id="2666263"/>
    <lineage>
        <taxon>Bacteria</taxon>
        <taxon>Bacillati</taxon>
        <taxon>Actinomycetota</taxon>
        <taxon>Actinomycetes</taxon>
        <taxon>Kitasatosporales</taxon>
        <taxon>Streptomycetaceae</taxon>
        <taxon>Streptomyces</taxon>
    </lineage>
</organism>
<evidence type="ECO:0000313" key="1">
    <source>
        <dbReference type="EMBL" id="MFC7303132.1"/>
    </source>
</evidence>
<comment type="caution">
    <text evidence="1">The sequence shown here is derived from an EMBL/GenBank/DDBJ whole genome shotgun (WGS) entry which is preliminary data.</text>
</comment>
<accession>A0ABW2JBD6</accession>
<evidence type="ECO:0000313" key="2">
    <source>
        <dbReference type="Proteomes" id="UP001596523"/>
    </source>
</evidence>
<proteinExistence type="predicted"/>
<dbReference type="EMBL" id="JBHTCF010000001">
    <property type="protein sequence ID" value="MFC7303132.1"/>
    <property type="molecule type" value="Genomic_DNA"/>
</dbReference>
<sequence length="218" mass="24523">MSTTDRDRESVERARAVLPPGASVRGEHRVGLAGRVPKPGHFRRPRVLRSEGRTLWSWCMLPVRAAATVVSVTWNPFEAFFEAVFWRDEKKKPGKPFHGGWNSMAGELARALSPRSRNGAHVVMQVGDRHLQLAYVSCAGSLTGRHGPVEAGWATDLQHVTWIRDRRDVVGGRHEVAFTDGSWCSVQFMGQGWRRMAEAFPVRLSYRDQIPSQGWPAR</sequence>